<accession>G0UNK2</accession>
<protein>
    <submittedName>
        <fullName evidence="1">Uncharacterized protein TCIL3000_6_1970</fullName>
    </submittedName>
</protein>
<dbReference type="AlphaFoldDB" id="G0UNK2"/>
<organism evidence="1">
    <name type="scientific">Trypanosoma congolense (strain IL3000)</name>
    <dbReference type="NCBI Taxonomy" id="1068625"/>
    <lineage>
        <taxon>Eukaryota</taxon>
        <taxon>Discoba</taxon>
        <taxon>Euglenozoa</taxon>
        <taxon>Kinetoplastea</taxon>
        <taxon>Metakinetoplastina</taxon>
        <taxon>Trypanosomatida</taxon>
        <taxon>Trypanosomatidae</taxon>
        <taxon>Trypanosoma</taxon>
        <taxon>Nannomonas</taxon>
    </lineage>
</organism>
<reference evidence="1" key="1">
    <citation type="journal article" date="2012" name="Proc. Natl. Acad. Sci. U.S.A.">
        <title>Antigenic diversity is generated by distinct evolutionary mechanisms in African trypanosome species.</title>
        <authorList>
            <person name="Jackson A.P."/>
            <person name="Berry A."/>
            <person name="Aslett M."/>
            <person name="Allison H.C."/>
            <person name="Burton P."/>
            <person name="Vavrova-Anderson J."/>
            <person name="Brown R."/>
            <person name="Browne H."/>
            <person name="Corton N."/>
            <person name="Hauser H."/>
            <person name="Gamble J."/>
            <person name="Gilderthorp R."/>
            <person name="Marcello L."/>
            <person name="McQuillan J."/>
            <person name="Otto T.D."/>
            <person name="Quail M.A."/>
            <person name="Sanders M.J."/>
            <person name="van Tonder A."/>
            <person name="Ginger M.L."/>
            <person name="Field M.C."/>
            <person name="Barry J.D."/>
            <person name="Hertz-Fowler C."/>
            <person name="Berriman M."/>
        </authorList>
    </citation>
    <scope>NUCLEOTIDE SEQUENCE</scope>
    <source>
        <strain evidence="1">IL3000</strain>
    </source>
</reference>
<dbReference type="EMBL" id="HE575319">
    <property type="protein sequence ID" value="CCC90962.1"/>
    <property type="molecule type" value="Genomic_DNA"/>
</dbReference>
<sequence>MLRLDACLLGRWSHRDFLRGRTKLGGSIHTRHTHGCRGRYKRLSSIYGLRDGRRHAWNHLHGGLGVKLGGGLFGLRIPRQHALSTLSKEEYDIILHGHPNITNPYRLFMNKHPNLESVMRNARLHVDLVLLMPRVPRTIPRTGLLPCSWEDLVLHVSKALQEEATALLQNCVTIYFATMFASSMCLSFSEGELRSAASALFEDHMRGAKLNFSTETTSSQRNGKGKCHKFFGTHLLNRVGLQSFSAATQQESLSSSCALPQVASPTVAAAAAGAVGRCTTSTNYPERVCLLESYCNTKTSDPLTGSAAMPSDSVDVSHVVQHGVQELLVDLRHNNPGALSICLRLDGISNNGPPSLGDEEESNRKNKRKLLRVDLDPDEVGVWKRPAASVDALMRWQYLNWDPRGHCADVLAHDRRKQPVCIFVDASRMRHGGKSSAPEEADRQKHPTLRSLLSARFAERLAEMDYQRVNNSSLPGTLADLRRWTVDHQWRTAQMQCRAVRQES</sequence>
<dbReference type="VEuPathDB" id="TriTrypDB:TcIL3000_6_1970"/>
<proteinExistence type="predicted"/>
<evidence type="ECO:0000313" key="1">
    <source>
        <dbReference type="EMBL" id="CCC90962.1"/>
    </source>
</evidence>
<gene>
    <name evidence="1" type="ORF">TCIL3000_6_1970</name>
</gene>
<name>G0UNK2_TRYCI</name>